<dbReference type="InterPro" id="IPR005904">
    <property type="entry name" value="Hxn_phspho_trans"/>
</dbReference>
<keyword evidence="18" id="KW-1185">Reference proteome</keyword>
<dbReference type="UniPathway" id="UPA00591">
    <property type="reaction ID" value="UER00648"/>
</dbReference>
<comment type="cofactor">
    <cofactor evidence="1 15">
        <name>Mg(2+)</name>
        <dbReference type="ChEBI" id="CHEBI:18420"/>
    </cofactor>
</comment>
<dbReference type="InterPro" id="IPR029057">
    <property type="entry name" value="PRTase-like"/>
</dbReference>
<keyword evidence="7 15" id="KW-0328">Glycosyltransferase</keyword>
<dbReference type="PANTHER" id="PTHR43340:SF1">
    <property type="entry name" value="HYPOXANTHINE PHOSPHORIBOSYLTRANSFERASE"/>
    <property type="match status" value="1"/>
</dbReference>
<dbReference type="GO" id="GO:0052657">
    <property type="term" value="F:guanine phosphoribosyltransferase activity"/>
    <property type="evidence" value="ECO:0007669"/>
    <property type="project" value="RHEA"/>
</dbReference>
<evidence type="ECO:0000256" key="11">
    <source>
        <dbReference type="ARBA" id="ARBA00022741"/>
    </source>
</evidence>
<dbReference type="GO" id="GO:0000287">
    <property type="term" value="F:magnesium ion binding"/>
    <property type="evidence" value="ECO:0007669"/>
    <property type="project" value="TreeGrafter"/>
</dbReference>
<evidence type="ECO:0000256" key="6">
    <source>
        <dbReference type="ARBA" id="ARBA00022490"/>
    </source>
</evidence>
<evidence type="ECO:0000256" key="4">
    <source>
        <dbReference type="ARBA" id="ARBA00008391"/>
    </source>
</evidence>
<evidence type="ECO:0000256" key="2">
    <source>
        <dbReference type="ARBA" id="ARBA00004496"/>
    </source>
</evidence>
<comment type="similarity">
    <text evidence="4 15">Belongs to the purine/pyrimidine phosphoribosyltransferase family.</text>
</comment>
<dbReference type="HOGENOM" id="CLU_073615_0_2_10"/>
<evidence type="ECO:0000256" key="1">
    <source>
        <dbReference type="ARBA" id="ARBA00001946"/>
    </source>
</evidence>
<comment type="subcellular location">
    <subcellularLocation>
        <location evidence="2 15">Cytoplasm</location>
    </subcellularLocation>
</comment>
<evidence type="ECO:0000256" key="15">
    <source>
        <dbReference type="RuleBase" id="RU364099"/>
    </source>
</evidence>
<dbReference type="GO" id="GO:0000166">
    <property type="term" value="F:nucleotide binding"/>
    <property type="evidence" value="ECO:0007669"/>
    <property type="project" value="UniProtKB-KW"/>
</dbReference>
<dbReference type="KEGG" id="hhy:Halhy_3217"/>
<evidence type="ECO:0000256" key="14">
    <source>
        <dbReference type="ARBA" id="ARBA00049402"/>
    </source>
</evidence>
<dbReference type="GO" id="GO:0006166">
    <property type="term" value="P:purine ribonucleoside salvage"/>
    <property type="evidence" value="ECO:0007669"/>
    <property type="project" value="UniProtKB-KW"/>
</dbReference>
<keyword evidence="12 15" id="KW-0460">Magnesium</keyword>
<evidence type="ECO:0000259" key="16">
    <source>
        <dbReference type="Pfam" id="PF00156"/>
    </source>
</evidence>
<dbReference type="GO" id="GO:0032263">
    <property type="term" value="P:GMP salvage"/>
    <property type="evidence" value="ECO:0007669"/>
    <property type="project" value="TreeGrafter"/>
</dbReference>
<feature type="domain" description="Phosphoribosyltransferase" evidence="16">
    <location>
        <begin position="17"/>
        <end position="162"/>
    </location>
</feature>
<keyword evidence="10 15" id="KW-0660">Purine salvage</keyword>
<keyword evidence="6 15" id="KW-0963">Cytoplasm</keyword>
<accession>F4KRZ0</accession>
<evidence type="ECO:0000256" key="7">
    <source>
        <dbReference type="ARBA" id="ARBA00022676"/>
    </source>
</evidence>
<dbReference type="Gene3D" id="3.40.50.2020">
    <property type="match status" value="1"/>
</dbReference>
<evidence type="ECO:0000256" key="12">
    <source>
        <dbReference type="ARBA" id="ARBA00022842"/>
    </source>
</evidence>
<evidence type="ECO:0000256" key="5">
    <source>
        <dbReference type="ARBA" id="ARBA00011895"/>
    </source>
</evidence>
<comment type="pathway">
    <text evidence="3 15">Purine metabolism; IMP biosynthesis via salvage pathway; IMP from hypoxanthine: step 1/1.</text>
</comment>
<name>F4KRZ0_HALH1</name>
<dbReference type="InterPro" id="IPR000836">
    <property type="entry name" value="PRTase_dom"/>
</dbReference>
<dbReference type="EC" id="2.4.2.8" evidence="5 15"/>
<keyword evidence="9 15" id="KW-0479">Metal-binding</keyword>
<evidence type="ECO:0000313" key="17">
    <source>
        <dbReference type="EMBL" id="AEE51077.1"/>
    </source>
</evidence>
<evidence type="ECO:0000313" key="18">
    <source>
        <dbReference type="Proteomes" id="UP000008461"/>
    </source>
</evidence>
<dbReference type="GO" id="GO:0046100">
    <property type="term" value="P:hypoxanthine metabolic process"/>
    <property type="evidence" value="ECO:0007669"/>
    <property type="project" value="TreeGrafter"/>
</dbReference>
<dbReference type="GO" id="GO:0006178">
    <property type="term" value="P:guanine salvage"/>
    <property type="evidence" value="ECO:0007669"/>
    <property type="project" value="TreeGrafter"/>
</dbReference>
<dbReference type="GO" id="GO:0004422">
    <property type="term" value="F:hypoxanthine phosphoribosyltransferase activity"/>
    <property type="evidence" value="ECO:0007669"/>
    <property type="project" value="InterPro"/>
</dbReference>
<dbReference type="eggNOG" id="COG0634">
    <property type="taxonomic scope" value="Bacteria"/>
</dbReference>
<evidence type="ECO:0000256" key="10">
    <source>
        <dbReference type="ARBA" id="ARBA00022726"/>
    </source>
</evidence>
<dbReference type="AlphaFoldDB" id="F4KRZ0"/>
<dbReference type="Pfam" id="PF00156">
    <property type="entry name" value="Pribosyltran"/>
    <property type="match status" value="1"/>
</dbReference>
<comment type="catalytic activity">
    <reaction evidence="13">
        <text>GMP + diphosphate = guanine + 5-phospho-alpha-D-ribose 1-diphosphate</text>
        <dbReference type="Rhea" id="RHEA:25424"/>
        <dbReference type="ChEBI" id="CHEBI:16235"/>
        <dbReference type="ChEBI" id="CHEBI:33019"/>
        <dbReference type="ChEBI" id="CHEBI:58017"/>
        <dbReference type="ChEBI" id="CHEBI:58115"/>
        <dbReference type="EC" id="2.4.2.8"/>
    </reaction>
    <physiologicalReaction direction="right-to-left" evidence="13">
        <dbReference type="Rhea" id="RHEA:25426"/>
    </physiologicalReaction>
</comment>
<protein>
    <recommendedName>
        <fullName evidence="5 15">Hypoxanthine phosphoribosyltransferase</fullName>
        <ecNumber evidence="5 15">2.4.2.8</ecNumber>
    </recommendedName>
</protein>
<keyword evidence="8 15" id="KW-0808">Transferase</keyword>
<dbReference type="STRING" id="760192.Halhy_3217"/>
<gene>
    <name evidence="17" type="ordered locus">Halhy_3217</name>
</gene>
<dbReference type="CDD" id="cd06223">
    <property type="entry name" value="PRTases_typeI"/>
    <property type="match status" value="1"/>
</dbReference>
<dbReference type="PANTHER" id="PTHR43340">
    <property type="entry name" value="HYPOXANTHINE-GUANINE PHOSPHORIBOSYLTRANSFERASE"/>
    <property type="match status" value="1"/>
</dbReference>
<evidence type="ECO:0000256" key="9">
    <source>
        <dbReference type="ARBA" id="ARBA00022723"/>
    </source>
</evidence>
<evidence type="ECO:0000256" key="8">
    <source>
        <dbReference type="ARBA" id="ARBA00022679"/>
    </source>
</evidence>
<proteinExistence type="inferred from homology"/>
<dbReference type="GO" id="GO:0032264">
    <property type="term" value="P:IMP salvage"/>
    <property type="evidence" value="ECO:0007669"/>
    <property type="project" value="UniProtKB-UniPathway"/>
</dbReference>
<evidence type="ECO:0000256" key="3">
    <source>
        <dbReference type="ARBA" id="ARBA00004669"/>
    </source>
</evidence>
<dbReference type="InterPro" id="IPR050408">
    <property type="entry name" value="HGPRT"/>
</dbReference>
<organism evidence="17 18">
    <name type="scientific">Haliscomenobacter hydrossis (strain ATCC 27775 / DSM 1100 / LMG 10767 / O)</name>
    <dbReference type="NCBI Taxonomy" id="760192"/>
    <lineage>
        <taxon>Bacteria</taxon>
        <taxon>Pseudomonadati</taxon>
        <taxon>Bacteroidota</taxon>
        <taxon>Saprospiria</taxon>
        <taxon>Saprospirales</taxon>
        <taxon>Haliscomenobacteraceae</taxon>
        <taxon>Haliscomenobacter</taxon>
    </lineage>
</organism>
<keyword evidence="11 15" id="KW-0547">Nucleotide-binding</keyword>
<evidence type="ECO:0000256" key="13">
    <source>
        <dbReference type="ARBA" id="ARBA00048811"/>
    </source>
</evidence>
<reference key="2">
    <citation type="submission" date="2011-04" db="EMBL/GenBank/DDBJ databases">
        <title>Complete sequence of chromosome of Haliscomenobacter hydrossis DSM 1100.</title>
        <authorList>
            <consortium name="US DOE Joint Genome Institute (JGI-PGF)"/>
            <person name="Lucas S."/>
            <person name="Han J."/>
            <person name="Lapidus A."/>
            <person name="Bruce D."/>
            <person name="Goodwin L."/>
            <person name="Pitluck S."/>
            <person name="Peters L."/>
            <person name="Kyrpides N."/>
            <person name="Mavromatis K."/>
            <person name="Ivanova N."/>
            <person name="Ovchinnikova G."/>
            <person name="Pagani I."/>
            <person name="Daligault H."/>
            <person name="Detter J.C."/>
            <person name="Han C."/>
            <person name="Land M."/>
            <person name="Hauser L."/>
            <person name="Markowitz V."/>
            <person name="Cheng J.-F."/>
            <person name="Hugenholtz P."/>
            <person name="Woyke T."/>
            <person name="Wu D."/>
            <person name="Verbarg S."/>
            <person name="Frueling A."/>
            <person name="Brambilla E."/>
            <person name="Klenk H.-P."/>
            <person name="Eisen J.A."/>
        </authorList>
    </citation>
    <scope>NUCLEOTIDE SEQUENCE</scope>
    <source>
        <strain>DSM 1100</strain>
    </source>
</reference>
<reference evidence="17 18" key="1">
    <citation type="journal article" date="2011" name="Stand. Genomic Sci.">
        <title>Complete genome sequence of Haliscomenobacter hydrossis type strain (O).</title>
        <authorList>
            <consortium name="US DOE Joint Genome Institute (JGI-PGF)"/>
            <person name="Daligault H."/>
            <person name="Lapidus A."/>
            <person name="Zeytun A."/>
            <person name="Nolan M."/>
            <person name="Lucas S."/>
            <person name="Del Rio T.G."/>
            <person name="Tice H."/>
            <person name="Cheng J.F."/>
            <person name="Tapia R."/>
            <person name="Han C."/>
            <person name="Goodwin L."/>
            <person name="Pitluck S."/>
            <person name="Liolios K."/>
            <person name="Pagani I."/>
            <person name="Ivanova N."/>
            <person name="Huntemann M."/>
            <person name="Mavromatis K."/>
            <person name="Mikhailova N."/>
            <person name="Pati A."/>
            <person name="Chen A."/>
            <person name="Palaniappan K."/>
            <person name="Land M."/>
            <person name="Hauser L."/>
            <person name="Brambilla E.M."/>
            <person name="Rohde M."/>
            <person name="Verbarg S."/>
            <person name="Goker M."/>
            <person name="Bristow J."/>
            <person name="Eisen J.A."/>
            <person name="Markowitz V."/>
            <person name="Hugenholtz P."/>
            <person name="Kyrpides N.C."/>
            <person name="Klenk H.P."/>
            <person name="Woyke T."/>
        </authorList>
    </citation>
    <scope>NUCLEOTIDE SEQUENCE [LARGE SCALE GENOMIC DNA]</scope>
    <source>
        <strain evidence="18">ATCC 27775 / DSM 1100 / LMG 10767 / O</strain>
    </source>
</reference>
<dbReference type="NCBIfam" id="TIGR01203">
    <property type="entry name" value="HGPRTase"/>
    <property type="match status" value="1"/>
</dbReference>
<dbReference type="SUPFAM" id="SSF53271">
    <property type="entry name" value="PRTase-like"/>
    <property type="match status" value="1"/>
</dbReference>
<dbReference type="Proteomes" id="UP000008461">
    <property type="component" value="Chromosome"/>
</dbReference>
<comment type="catalytic activity">
    <reaction evidence="14">
        <text>IMP + diphosphate = hypoxanthine + 5-phospho-alpha-D-ribose 1-diphosphate</text>
        <dbReference type="Rhea" id="RHEA:17973"/>
        <dbReference type="ChEBI" id="CHEBI:17368"/>
        <dbReference type="ChEBI" id="CHEBI:33019"/>
        <dbReference type="ChEBI" id="CHEBI:58017"/>
        <dbReference type="ChEBI" id="CHEBI:58053"/>
        <dbReference type="EC" id="2.4.2.8"/>
    </reaction>
    <physiologicalReaction direction="right-to-left" evidence="14">
        <dbReference type="Rhea" id="RHEA:17975"/>
    </physiologicalReaction>
</comment>
<sequence length="177" mass="19676">MMITVNNLQFKPFIAASEIQERVNALGAELRQRYEGKRPLFIGILNGAFIFTADLVRSAGLECEVTFMRLSSYAGLQSSGQVITNMGLDIDIKDRHVILVEDIIDSGRTLYELTKKMREQGPASVAIATLLLKPDALQFPLEADFIGFSIPSKFVIGYGLDYNQAGRELPEIFQLAE</sequence>
<dbReference type="GO" id="GO:0005829">
    <property type="term" value="C:cytosol"/>
    <property type="evidence" value="ECO:0007669"/>
    <property type="project" value="TreeGrafter"/>
</dbReference>
<dbReference type="EMBL" id="CP002691">
    <property type="protein sequence ID" value="AEE51077.1"/>
    <property type="molecule type" value="Genomic_DNA"/>
</dbReference>